<proteinExistence type="evidence at transcript level"/>
<sequence length="68" mass="7415">EHDSSHLNIEDASKILPAFHDVHNDRAGSRPSSSSSLSNNSEKDHGSPSSVGEQQDIPDPYEFLQSPE</sequence>
<feature type="non-terminal residue" evidence="2">
    <location>
        <position position="1"/>
    </location>
</feature>
<dbReference type="AlphaFoldDB" id="G5E310"/>
<organism evidence="2">
    <name type="scientific">Pipa carvalhoi</name>
    <name type="common">Carvalho's Surinam toad</name>
    <dbReference type="NCBI Taxonomy" id="191480"/>
    <lineage>
        <taxon>Eukaryota</taxon>
        <taxon>Metazoa</taxon>
        <taxon>Chordata</taxon>
        <taxon>Craniata</taxon>
        <taxon>Vertebrata</taxon>
        <taxon>Euteleostomi</taxon>
        <taxon>Amphibia</taxon>
        <taxon>Batrachia</taxon>
        <taxon>Anura</taxon>
        <taxon>Pipoidea</taxon>
        <taxon>Pipidae</taxon>
        <taxon>Pipinae</taxon>
        <taxon>Pipa</taxon>
    </lineage>
</organism>
<evidence type="ECO:0000256" key="1">
    <source>
        <dbReference type="SAM" id="MobiDB-lite"/>
    </source>
</evidence>
<feature type="non-terminal residue" evidence="2">
    <location>
        <position position="68"/>
    </location>
</feature>
<dbReference type="EMBL" id="JP287774">
    <property type="protein sequence ID" value="AEQ17191.1"/>
    <property type="molecule type" value="mRNA"/>
</dbReference>
<name>G5E310_9PIPI</name>
<protein>
    <submittedName>
        <fullName evidence="2">Putative bromodomain-containing protein 9</fullName>
    </submittedName>
</protein>
<accession>G5E310</accession>
<evidence type="ECO:0000313" key="2">
    <source>
        <dbReference type="EMBL" id="AEQ17191.1"/>
    </source>
</evidence>
<feature type="region of interest" description="Disordered" evidence="1">
    <location>
        <begin position="18"/>
        <end position="68"/>
    </location>
</feature>
<reference evidence="2" key="1">
    <citation type="submission" date="2011-09" db="EMBL/GenBank/DDBJ databases">
        <title>The odds of duplicate gene persistence after polyploidization.</title>
        <authorList>
            <person name="Chain F.J.J."/>
            <person name="Evans B.J."/>
            <person name="Dushoff J."/>
        </authorList>
    </citation>
    <scope>NUCLEOTIDE SEQUENCE</scope>
    <source>
        <tissue evidence="2">Liver</tissue>
    </source>
</reference>